<keyword evidence="3 10" id="KW-0444">Lipid biosynthesis</keyword>
<evidence type="ECO:0000256" key="10">
    <source>
        <dbReference type="RuleBase" id="RU363097"/>
    </source>
</evidence>
<dbReference type="PANTHER" id="PTHR11011:SF61">
    <property type="entry name" value="FATTY ACYL-COA REDUCTASE"/>
    <property type="match status" value="1"/>
</dbReference>
<feature type="domain" description="Thioester reductase (TE)" evidence="12">
    <location>
        <begin position="24"/>
        <end position="294"/>
    </location>
</feature>
<evidence type="ECO:0000256" key="7">
    <source>
        <dbReference type="ARBA" id="ARBA00023098"/>
    </source>
</evidence>
<gene>
    <name evidence="13" type="ORF">Zmor_018200</name>
</gene>
<proteinExistence type="inferred from homology"/>
<comment type="function">
    <text evidence="10">Catalyzes the reduction of fatty acyl-CoA to fatty alcohols.</text>
</comment>
<comment type="subcellular location">
    <subcellularLocation>
        <location evidence="1">Membrane</location>
        <topology evidence="1">Multi-pass membrane protein</topology>
    </subcellularLocation>
</comment>
<dbReference type="InterPro" id="IPR036291">
    <property type="entry name" value="NAD(P)-bd_dom_sf"/>
</dbReference>
<dbReference type="GO" id="GO:0080019">
    <property type="term" value="F:alcohol-forming very long-chain fatty acyl-CoA reductase activity"/>
    <property type="evidence" value="ECO:0007669"/>
    <property type="project" value="InterPro"/>
</dbReference>
<dbReference type="Proteomes" id="UP001168821">
    <property type="component" value="Unassembled WGS sequence"/>
</dbReference>
<dbReference type="EMBL" id="JALNTZ010000005">
    <property type="protein sequence ID" value="KAJ3652217.1"/>
    <property type="molecule type" value="Genomic_DNA"/>
</dbReference>
<dbReference type="CDD" id="cd09071">
    <property type="entry name" value="FAR_C"/>
    <property type="match status" value="1"/>
</dbReference>
<evidence type="ECO:0000256" key="4">
    <source>
        <dbReference type="ARBA" id="ARBA00022692"/>
    </source>
</evidence>
<name>A0AA38IA26_9CUCU</name>
<comment type="caution">
    <text evidence="13">The sequence shown here is derived from an EMBL/GenBank/DDBJ whole genome shotgun (WGS) entry which is preliminary data.</text>
</comment>
<evidence type="ECO:0000256" key="9">
    <source>
        <dbReference type="ARBA" id="ARBA00052530"/>
    </source>
</evidence>
<keyword evidence="8 10" id="KW-0472">Membrane</keyword>
<keyword evidence="10" id="KW-0560">Oxidoreductase</keyword>
<protein>
    <recommendedName>
        <fullName evidence="10">Fatty acyl-CoA reductase</fullName>
        <ecNumber evidence="10">1.2.1.84</ecNumber>
    </recommendedName>
</protein>
<evidence type="ECO:0000256" key="3">
    <source>
        <dbReference type="ARBA" id="ARBA00022516"/>
    </source>
</evidence>
<dbReference type="InterPro" id="IPR013120">
    <property type="entry name" value="FAR_NAD-bd"/>
</dbReference>
<evidence type="ECO:0000256" key="8">
    <source>
        <dbReference type="ARBA" id="ARBA00023136"/>
    </source>
</evidence>
<dbReference type="GO" id="GO:0016020">
    <property type="term" value="C:membrane"/>
    <property type="evidence" value="ECO:0007669"/>
    <property type="project" value="UniProtKB-SubCell"/>
</dbReference>
<organism evidence="13 14">
    <name type="scientific">Zophobas morio</name>
    <dbReference type="NCBI Taxonomy" id="2755281"/>
    <lineage>
        <taxon>Eukaryota</taxon>
        <taxon>Metazoa</taxon>
        <taxon>Ecdysozoa</taxon>
        <taxon>Arthropoda</taxon>
        <taxon>Hexapoda</taxon>
        <taxon>Insecta</taxon>
        <taxon>Pterygota</taxon>
        <taxon>Neoptera</taxon>
        <taxon>Endopterygota</taxon>
        <taxon>Coleoptera</taxon>
        <taxon>Polyphaga</taxon>
        <taxon>Cucujiformia</taxon>
        <taxon>Tenebrionidae</taxon>
        <taxon>Zophobas</taxon>
    </lineage>
</organism>
<keyword evidence="6 10" id="KW-1133">Transmembrane helix</keyword>
<dbReference type="InterPro" id="IPR026055">
    <property type="entry name" value="FAR"/>
</dbReference>
<reference evidence="13" key="1">
    <citation type="journal article" date="2023" name="G3 (Bethesda)">
        <title>Whole genome assemblies of Zophobas morio and Tenebrio molitor.</title>
        <authorList>
            <person name="Kaur S."/>
            <person name="Stinson S.A."/>
            <person name="diCenzo G.C."/>
        </authorList>
    </citation>
    <scope>NUCLEOTIDE SEQUENCE</scope>
    <source>
        <strain evidence="13">QUZm001</strain>
    </source>
</reference>
<comment type="catalytic activity">
    <reaction evidence="9 10">
        <text>a long-chain fatty acyl-CoA + 2 NADPH + 2 H(+) = a long-chain primary fatty alcohol + 2 NADP(+) + CoA</text>
        <dbReference type="Rhea" id="RHEA:52716"/>
        <dbReference type="ChEBI" id="CHEBI:15378"/>
        <dbReference type="ChEBI" id="CHEBI:57287"/>
        <dbReference type="ChEBI" id="CHEBI:57783"/>
        <dbReference type="ChEBI" id="CHEBI:58349"/>
        <dbReference type="ChEBI" id="CHEBI:77396"/>
        <dbReference type="ChEBI" id="CHEBI:83139"/>
        <dbReference type="EC" id="1.2.1.84"/>
    </reaction>
</comment>
<accession>A0AA38IA26</accession>
<dbReference type="SUPFAM" id="SSF51735">
    <property type="entry name" value="NAD(P)-binding Rossmann-fold domains"/>
    <property type="match status" value="1"/>
</dbReference>
<feature type="transmembrane region" description="Helical" evidence="10">
    <location>
        <begin position="478"/>
        <end position="499"/>
    </location>
</feature>
<dbReference type="PANTHER" id="PTHR11011">
    <property type="entry name" value="MALE STERILITY PROTEIN 2-RELATED"/>
    <property type="match status" value="1"/>
</dbReference>
<feature type="domain" description="Fatty acyl-CoA reductase C-terminal" evidence="11">
    <location>
        <begin position="365"/>
        <end position="457"/>
    </location>
</feature>
<dbReference type="Pfam" id="PF03015">
    <property type="entry name" value="Sterile"/>
    <property type="match status" value="1"/>
</dbReference>
<keyword evidence="14" id="KW-1185">Reference proteome</keyword>
<dbReference type="CDD" id="cd05236">
    <property type="entry name" value="FAR-N_SDR_e"/>
    <property type="match status" value="1"/>
</dbReference>
<dbReference type="InterPro" id="IPR033640">
    <property type="entry name" value="FAR_C"/>
</dbReference>
<evidence type="ECO:0000256" key="1">
    <source>
        <dbReference type="ARBA" id="ARBA00004141"/>
    </source>
</evidence>
<dbReference type="AlphaFoldDB" id="A0AA38IA26"/>
<keyword evidence="7 10" id="KW-0443">Lipid metabolism</keyword>
<dbReference type="GO" id="GO:0035336">
    <property type="term" value="P:long-chain fatty-acyl-CoA metabolic process"/>
    <property type="evidence" value="ECO:0007669"/>
    <property type="project" value="TreeGrafter"/>
</dbReference>
<dbReference type="GO" id="GO:0005777">
    <property type="term" value="C:peroxisome"/>
    <property type="evidence" value="ECO:0007669"/>
    <property type="project" value="TreeGrafter"/>
</dbReference>
<keyword evidence="5 10" id="KW-0521">NADP</keyword>
<comment type="similarity">
    <text evidence="2 10">Belongs to the fatty acyl-CoA reductase family.</text>
</comment>
<dbReference type="EC" id="1.2.1.84" evidence="10"/>
<keyword evidence="4 10" id="KW-0812">Transmembrane</keyword>
<feature type="transmembrane region" description="Helical" evidence="10">
    <location>
        <begin position="359"/>
        <end position="382"/>
    </location>
</feature>
<evidence type="ECO:0000256" key="6">
    <source>
        <dbReference type="ARBA" id="ARBA00022989"/>
    </source>
</evidence>
<evidence type="ECO:0000256" key="5">
    <source>
        <dbReference type="ARBA" id="ARBA00022857"/>
    </source>
</evidence>
<evidence type="ECO:0000256" key="2">
    <source>
        <dbReference type="ARBA" id="ARBA00005928"/>
    </source>
</evidence>
<evidence type="ECO:0000313" key="13">
    <source>
        <dbReference type="EMBL" id="KAJ3652217.1"/>
    </source>
</evidence>
<dbReference type="Gene3D" id="3.40.50.720">
    <property type="entry name" value="NAD(P)-binding Rossmann-like Domain"/>
    <property type="match status" value="1"/>
</dbReference>
<evidence type="ECO:0000259" key="11">
    <source>
        <dbReference type="Pfam" id="PF03015"/>
    </source>
</evidence>
<sequence length="504" mass="57971">MLHPSKNLFPNRVAELFQDKTILITGGTGFLGKVLIEKLLRTCSSLKKIYVIIREKNEKNATKRLQEICDGPLFEKLRQQKGATIFDKIEAIDGDVIAPDLGLSETDRQKLIQETEIIYHSAASIKFDEPLKSAVLLNVRGTKSMLELAEECKNLLVFCHLSTAYCHEKQEVLLDTLYPPPADPHCMIKLCECMNEETLSTIDSTIRGWSANNYTFSKALTEALVEEKMDKLPVVIQRPTAIIPTWKEPIPGWTDNINGPAGLLIGAGKGVIRTMYAKDDAILDCLPVDSVINLLICSTYDYVTYRSRRVYNLTISREVKVTANKLLETGRQVINTKIPFDMVIWYPNGSLKSSRLSHYIHFLLFQLLPAFFIDAIFLLIGVKPFLVRVQKKVLKGYQIFEYYVNREWDFRHDNMNIIRDYLNPREKEEFIMDPDGFDFHTYITDCMLGARRYILKEPDDGISSALKRMKMLWLLDKVCKIVFTTGILYYMCKFFLFIYSNKVN</sequence>
<dbReference type="Pfam" id="PF07993">
    <property type="entry name" value="NAD_binding_4"/>
    <property type="match status" value="1"/>
</dbReference>
<evidence type="ECO:0000259" key="12">
    <source>
        <dbReference type="Pfam" id="PF07993"/>
    </source>
</evidence>
<dbReference type="FunFam" id="3.40.50.720:FF:000143">
    <property type="entry name" value="Fatty acyl-CoA reductase"/>
    <property type="match status" value="1"/>
</dbReference>
<dbReference type="GO" id="GO:0102965">
    <property type="term" value="F:alcohol-forming long-chain fatty acyl-CoA reductase activity"/>
    <property type="evidence" value="ECO:0007669"/>
    <property type="project" value="UniProtKB-EC"/>
</dbReference>
<evidence type="ECO:0000313" key="14">
    <source>
        <dbReference type="Proteomes" id="UP001168821"/>
    </source>
</evidence>